<name>A0A8X7NI56_CANPA</name>
<sequence>MLSELLQVFLSLLRLHLLWTLFSVLAIFSCYYFVYAPITSPFWNIPGPYIYRVSIIPALNHQRNGTWIQTVYKLHQIYGPIVILSPKEISVYGPQYVNDIYIKNFPKSSFYANFTNHGHDNIFASLPNDQHLQYKKIIMRLYNKGNVMSPENNTRRILIESTRKMLEYVYKSSIKGESPDFASVAPTLNPHAKGHRKPWFNKSHRAKSLGIEVFSLFGLFAMDVVSKFELGETNGSNLMDNPSERDIILKHRQVSSMLFWTTLMPALWDFVATKTIMKCSEDIAKFRMSLYEIAEKHWANNGKNSTTLEVLKQNGLKGPRAYSFLSDNLFAGHETTAVQLCYLVYELSRSGNHTMVEKLQHELYESFSKPNSHDDVIEDLEKLDKLEFLDALLLENSRVHASIPGAEPRVVDRVYSIAGVEIPKGTIISCLPYAMHRDSTVFPKHDYFIPDRWLKYPEESQEEFEQRKKAQHKFMMHFGKGIRSCLGMHLAWMEMKLVVANLYWHFHSLLDDDWCEIKNDTEPIQLGKKNCGNNSTDQEMMCMNDAYTTTGPVNEECWIRWVENS</sequence>
<dbReference type="PRINTS" id="PR00463">
    <property type="entry name" value="EP450I"/>
</dbReference>
<comment type="similarity">
    <text evidence="2 6">Belongs to the cytochrome P450 family.</text>
</comment>
<dbReference type="InterPro" id="IPR002401">
    <property type="entry name" value="Cyt_P450_E_grp-I"/>
</dbReference>
<evidence type="ECO:0000256" key="1">
    <source>
        <dbReference type="ARBA" id="ARBA00001971"/>
    </source>
</evidence>
<dbReference type="GO" id="GO:0005506">
    <property type="term" value="F:iron ion binding"/>
    <property type="evidence" value="ECO:0007669"/>
    <property type="project" value="InterPro"/>
</dbReference>
<evidence type="ECO:0000313" key="9">
    <source>
        <dbReference type="Proteomes" id="UP000590412"/>
    </source>
</evidence>
<dbReference type="SUPFAM" id="SSF48264">
    <property type="entry name" value="Cytochrome P450"/>
    <property type="match status" value="1"/>
</dbReference>
<dbReference type="OrthoDB" id="1470350at2759"/>
<keyword evidence="3 5" id="KW-0479">Metal-binding</keyword>
<accession>A0A8X7NI56</accession>
<evidence type="ECO:0000256" key="4">
    <source>
        <dbReference type="ARBA" id="ARBA00023004"/>
    </source>
</evidence>
<dbReference type="PRINTS" id="PR00385">
    <property type="entry name" value="P450"/>
</dbReference>
<dbReference type="Proteomes" id="UP000590412">
    <property type="component" value="Unassembled WGS sequence"/>
</dbReference>
<dbReference type="GO" id="GO:0016705">
    <property type="term" value="F:oxidoreductase activity, acting on paired donors, with incorporation or reduction of molecular oxygen"/>
    <property type="evidence" value="ECO:0007669"/>
    <property type="project" value="InterPro"/>
</dbReference>
<dbReference type="GO" id="GO:0020037">
    <property type="term" value="F:heme binding"/>
    <property type="evidence" value="ECO:0007669"/>
    <property type="project" value="InterPro"/>
</dbReference>
<organism evidence="8 9">
    <name type="scientific">Candida parapsilosis</name>
    <name type="common">Yeast</name>
    <dbReference type="NCBI Taxonomy" id="5480"/>
    <lineage>
        <taxon>Eukaryota</taxon>
        <taxon>Fungi</taxon>
        <taxon>Dikarya</taxon>
        <taxon>Ascomycota</taxon>
        <taxon>Saccharomycotina</taxon>
        <taxon>Pichiomycetes</taxon>
        <taxon>Debaryomycetaceae</taxon>
        <taxon>Candida/Lodderomyces clade</taxon>
        <taxon>Candida</taxon>
    </lineage>
</organism>
<reference evidence="8" key="1">
    <citation type="submission" date="2020-03" db="EMBL/GenBank/DDBJ databases">
        <title>FDA dAtabase for Regulatory Grade micrObial Sequences (FDA-ARGOS): Supporting development and validation of Infectious Disease Dx tests.</title>
        <authorList>
            <person name="Campos J."/>
            <person name="Goldberg B."/>
            <person name="Tallon L."/>
            <person name="Sadzewicz L."/>
            <person name="Vavikolanu K."/>
            <person name="Mehta A."/>
            <person name="Aluvathingal J."/>
            <person name="Nadendla S."/>
            <person name="Nandy P."/>
            <person name="Geyer C."/>
            <person name="Yan Y."/>
            <person name="Sichtig H."/>
        </authorList>
    </citation>
    <scope>NUCLEOTIDE SEQUENCE [LARGE SCALE GENOMIC DNA]</scope>
    <source>
        <strain evidence="8">FDAARGOS_652</strain>
    </source>
</reference>
<dbReference type="InterPro" id="IPR001128">
    <property type="entry name" value="Cyt_P450"/>
</dbReference>
<comment type="cofactor">
    <cofactor evidence="1 5">
        <name>heme</name>
        <dbReference type="ChEBI" id="CHEBI:30413"/>
    </cofactor>
</comment>
<keyword evidence="4 5" id="KW-0408">Iron</keyword>
<evidence type="ECO:0000256" key="3">
    <source>
        <dbReference type="ARBA" id="ARBA00022723"/>
    </source>
</evidence>
<dbReference type="EMBL" id="JABWAB010000006">
    <property type="protein sequence ID" value="KAF6048637.1"/>
    <property type="molecule type" value="Genomic_DNA"/>
</dbReference>
<dbReference type="PANTHER" id="PTHR24305:SF166">
    <property type="entry name" value="CYTOCHROME P450 12A4, MITOCHONDRIAL-RELATED"/>
    <property type="match status" value="1"/>
</dbReference>
<dbReference type="GO" id="GO:0004497">
    <property type="term" value="F:monooxygenase activity"/>
    <property type="evidence" value="ECO:0007669"/>
    <property type="project" value="UniProtKB-KW"/>
</dbReference>
<dbReference type="AlphaFoldDB" id="A0A8X7NI56"/>
<dbReference type="Gene3D" id="1.10.630.10">
    <property type="entry name" value="Cytochrome P450"/>
    <property type="match status" value="1"/>
</dbReference>
<evidence type="ECO:0000256" key="7">
    <source>
        <dbReference type="SAM" id="Phobius"/>
    </source>
</evidence>
<dbReference type="PANTHER" id="PTHR24305">
    <property type="entry name" value="CYTOCHROME P450"/>
    <property type="match status" value="1"/>
</dbReference>
<dbReference type="InterPro" id="IPR050121">
    <property type="entry name" value="Cytochrome_P450_monoxygenase"/>
</dbReference>
<keyword evidence="7" id="KW-0472">Membrane</keyword>
<protein>
    <submittedName>
        <fullName evidence="8">Cytochrome P450 family protein</fullName>
    </submittedName>
</protein>
<dbReference type="CDD" id="cd11059">
    <property type="entry name" value="CYP_fungal"/>
    <property type="match status" value="1"/>
</dbReference>
<evidence type="ECO:0000313" key="8">
    <source>
        <dbReference type="EMBL" id="KAF6048637.1"/>
    </source>
</evidence>
<evidence type="ECO:0000256" key="2">
    <source>
        <dbReference type="ARBA" id="ARBA00010617"/>
    </source>
</evidence>
<evidence type="ECO:0000256" key="5">
    <source>
        <dbReference type="PIRSR" id="PIRSR602401-1"/>
    </source>
</evidence>
<gene>
    <name evidence="8" type="ORF">FOB60_004021</name>
</gene>
<comment type="caution">
    <text evidence="8">The sequence shown here is derived from an EMBL/GenBank/DDBJ whole genome shotgun (WGS) entry which is preliminary data.</text>
</comment>
<keyword evidence="6" id="KW-0503">Monooxygenase</keyword>
<keyword evidence="5 6" id="KW-0349">Heme</keyword>
<feature type="transmembrane region" description="Helical" evidence="7">
    <location>
        <begin position="12"/>
        <end position="34"/>
    </location>
</feature>
<proteinExistence type="inferred from homology"/>
<feature type="binding site" description="axial binding residue" evidence="5">
    <location>
        <position position="485"/>
    </location>
    <ligand>
        <name>heme</name>
        <dbReference type="ChEBI" id="CHEBI:30413"/>
    </ligand>
    <ligandPart>
        <name>Fe</name>
        <dbReference type="ChEBI" id="CHEBI:18248"/>
    </ligandPart>
</feature>
<keyword evidence="7" id="KW-0812">Transmembrane</keyword>
<dbReference type="Pfam" id="PF00067">
    <property type="entry name" value="p450"/>
    <property type="match status" value="1"/>
</dbReference>
<dbReference type="PROSITE" id="PS00086">
    <property type="entry name" value="CYTOCHROME_P450"/>
    <property type="match status" value="1"/>
</dbReference>
<evidence type="ECO:0000256" key="6">
    <source>
        <dbReference type="RuleBase" id="RU000461"/>
    </source>
</evidence>
<dbReference type="InterPro" id="IPR036396">
    <property type="entry name" value="Cyt_P450_sf"/>
</dbReference>
<keyword evidence="7" id="KW-1133">Transmembrane helix</keyword>
<keyword evidence="6" id="KW-0560">Oxidoreductase</keyword>
<dbReference type="InterPro" id="IPR017972">
    <property type="entry name" value="Cyt_P450_CS"/>
</dbReference>